<dbReference type="EMBL" id="MCFH01000002">
    <property type="protein sequence ID" value="ORX60109.1"/>
    <property type="molecule type" value="Genomic_DNA"/>
</dbReference>
<accession>A0A1Y1VMV1</accession>
<evidence type="ECO:0000256" key="1">
    <source>
        <dbReference type="SAM" id="Phobius"/>
    </source>
</evidence>
<feature type="transmembrane region" description="Helical" evidence="1">
    <location>
        <begin position="86"/>
        <end position="107"/>
    </location>
</feature>
<dbReference type="Proteomes" id="UP000193719">
    <property type="component" value="Unassembled WGS sequence"/>
</dbReference>
<keyword evidence="1" id="KW-0812">Transmembrane</keyword>
<sequence length="161" mass="18603">MLLYIIFPIYGTLRILIGYFKFSELNVNPDKITNIKGSSSSVVTGFGIFFSILIIYELKKKLDIERQQKNHFRKTSFFSYIRKSNYAVLLILNFIGFCLSLMSYSYIDKEYLDYITPIQCIQDNFIIILAIDTLIFKVDCFKLISNGKSVEKSSFSSSNNA</sequence>
<protein>
    <recommendedName>
        <fullName evidence="4">Serpentine receptor class gamma</fullName>
    </recommendedName>
</protein>
<evidence type="ECO:0008006" key="4">
    <source>
        <dbReference type="Google" id="ProtNLM"/>
    </source>
</evidence>
<feature type="transmembrane region" description="Helical" evidence="1">
    <location>
        <begin position="42"/>
        <end position="58"/>
    </location>
</feature>
<evidence type="ECO:0000313" key="2">
    <source>
        <dbReference type="EMBL" id="ORX60109.1"/>
    </source>
</evidence>
<reference evidence="2 3" key="1">
    <citation type="submission" date="2016-08" db="EMBL/GenBank/DDBJ databases">
        <title>Genomes of anaerobic fungi encode conserved fungal cellulosomes for biomass hydrolysis.</title>
        <authorList>
            <consortium name="DOE Joint Genome Institute"/>
            <person name="Haitjema C.H."/>
            <person name="Gilmore S.P."/>
            <person name="Henske J.K."/>
            <person name="Solomon K.V."/>
            <person name="De Groot R."/>
            <person name="Kuo A."/>
            <person name="Mondo S.J."/>
            <person name="Salamov A.A."/>
            <person name="Labutti K."/>
            <person name="Zhao Z."/>
            <person name="Chiniquy J."/>
            <person name="Barry K."/>
            <person name="Brewer H.M."/>
            <person name="Purvine S.O."/>
            <person name="Wright A.T."/>
            <person name="Boxma B."/>
            <person name="Van Alen T."/>
            <person name="Hackstein J.H."/>
            <person name="Baker S.E."/>
            <person name="Grigoriev I.V."/>
            <person name="O'Malley M.A."/>
        </authorList>
    </citation>
    <scope>NUCLEOTIDE SEQUENCE [LARGE SCALE GENOMIC DNA]</scope>
    <source>
        <strain evidence="3">finn</strain>
    </source>
</reference>
<gene>
    <name evidence="2" type="ORF">BCR36DRAFT_241089</name>
</gene>
<name>A0A1Y1VMV1_9FUNG</name>
<keyword evidence="1" id="KW-1133">Transmembrane helix</keyword>
<comment type="caution">
    <text evidence="2">The sequence shown here is derived from an EMBL/GenBank/DDBJ whole genome shotgun (WGS) entry which is preliminary data.</text>
</comment>
<keyword evidence="1" id="KW-0472">Membrane</keyword>
<organism evidence="2 3">
    <name type="scientific">Piromyces finnis</name>
    <dbReference type="NCBI Taxonomy" id="1754191"/>
    <lineage>
        <taxon>Eukaryota</taxon>
        <taxon>Fungi</taxon>
        <taxon>Fungi incertae sedis</taxon>
        <taxon>Chytridiomycota</taxon>
        <taxon>Chytridiomycota incertae sedis</taxon>
        <taxon>Neocallimastigomycetes</taxon>
        <taxon>Neocallimastigales</taxon>
        <taxon>Neocallimastigaceae</taxon>
        <taxon>Piromyces</taxon>
    </lineage>
</organism>
<proteinExistence type="predicted"/>
<dbReference type="AlphaFoldDB" id="A0A1Y1VMV1"/>
<evidence type="ECO:0000313" key="3">
    <source>
        <dbReference type="Proteomes" id="UP000193719"/>
    </source>
</evidence>
<feature type="non-terminal residue" evidence="2">
    <location>
        <position position="161"/>
    </location>
</feature>
<keyword evidence="3" id="KW-1185">Reference proteome</keyword>
<feature type="transmembrane region" description="Helical" evidence="1">
    <location>
        <begin position="5"/>
        <end position="22"/>
    </location>
</feature>
<reference evidence="2 3" key="2">
    <citation type="submission" date="2016-08" db="EMBL/GenBank/DDBJ databases">
        <title>Pervasive Adenine N6-methylation of Active Genes in Fungi.</title>
        <authorList>
            <consortium name="DOE Joint Genome Institute"/>
            <person name="Mondo S.J."/>
            <person name="Dannebaum R.O."/>
            <person name="Kuo R.C."/>
            <person name="Labutti K."/>
            <person name="Haridas S."/>
            <person name="Kuo A."/>
            <person name="Salamov A."/>
            <person name="Ahrendt S.R."/>
            <person name="Lipzen A."/>
            <person name="Sullivan W."/>
            <person name="Andreopoulos W.B."/>
            <person name="Clum A."/>
            <person name="Lindquist E."/>
            <person name="Daum C."/>
            <person name="Ramamoorthy G.K."/>
            <person name="Gryganskyi A."/>
            <person name="Culley D."/>
            <person name="Magnuson J.K."/>
            <person name="James T.Y."/>
            <person name="O'Malley M.A."/>
            <person name="Stajich J.E."/>
            <person name="Spatafora J.W."/>
            <person name="Visel A."/>
            <person name="Grigoriev I.V."/>
        </authorList>
    </citation>
    <scope>NUCLEOTIDE SEQUENCE [LARGE SCALE GENOMIC DNA]</scope>
    <source>
        <strain evidence="3">finn</strain>
    </source>
</reference>